<dbReference type="InterPro" id="IPR009081">
    <property type="entry name" value="PP-bd_ACP"/>
</dbReference>
<feature type="domain" description="Carrier" evidence="1">
    <location>
        <begin position="1"/>
        <end position="78"/>
    </location>
</feature>
<accession>A0A382A9K4</accession>
<evidence type="ECO:0000313" key="2">
    <source>
        <dbReference type="EMBL" id="SVA98215.1"/>
    </source>
</evidence>
<dbReference type="InterPro" id="IPR036736">
    <property type="entry name" value="ACP-like_sf"/>
</dbReference>
<dbReference type="EMBL" id="UINC01024493">
    <property type="protein sequence ID" value="SVA98215.1"/>
    <property type="molecule type" value="Genomic_DNA"/>
</dbReference>
<sequence length="80" mass="9070">MKRSDVIEKLKNLIEEEREITIDANDQKLDIDSFTMTLIISSVNDEFGVTLDMETLDFDAFTSLNTLADLVEAEEGNQVQ</sequence>
<evidence type="ECO:0000259" key="1">
    <source>
        <dbReference type="PROSITE" id="PS50075"/>
    </source>
</evidence>
<organism evidence="2">
    <name type="scientific">marine metagenome</name>
    <dbReference type="NCBI Taxonomy" id="408172"/>
    <lineage>
        <taxon>unclassified sequences</taxon>
        <taxon>metagenomes</taxon>
        <taxon>ecological metagenomes</taxon>
    </lineage>
</organism>
<proteinExistence type="predicted"/>
<dbReference type="AlphaFoldDB" id="A0A382A9K4"/>
<dbReference type="Pfam" id="PF00550">
    <property type="entry name" value="PP-binding"/>
    <property type="match status" value="1"/>
</dbReference>
<name>A0A382A9K4_9ZZZZ</name>
<protein>
    <recommendedName>
        <fullName evidence="1">Carrier domain-containing protein</fullName>
    </recommendedName>
</protein>
<gene>
    <name evidence="2" type="ORF">METZ01_LOCUS151069</name>
</gene>
<dbReference type="PROSITE" id="PS50075">
    <property type="entry name" value="CARRIER"/>
    <property type="match status" value="1"/>
</dbReference>
<dbReference type="SUPFAM" id="SSF47336">
    <property type="entry name" value="ACP-like"/>
    <property type="match status" value="1"/>
</dbReference>
<dbReference type="Gene3D" id="1.10.1200.10">
    <property type="entry name" value="ACP-like"/>
    <property type="match status" value="1"/>
</dbReference>
<reference evidence="2" key="1">
    <citation type="submission" date="2018-05" db="EMBL/GenBank/DDBJ databases">
        <authorList>
            <person name="Lanie J.A."/>
            <person name="Ng W.-L."/>
            <person name="Kazmierczak K.M."/>
            <person name="Andrzejewski T.M."/>
            <person name="Davidsen T.M."/>
            <person name="Wayne K.J."/>
            <person name="Tettelin H."/>
            <person name="Glass J.I."/>
            <person name="Rusch D."/>
            <person name="Podicherti R."/>
            <person name="Tsui H.-C.T."/>
            <person name="Winkler M.E."/>
        </authorList>
    </citation>
    <scope>NUCLEOTIDE SEQUENCE</scope>
</reference>